<dbReference type="AlphaFoldDB" id="A0A5N6EPK1"/>
<dbReference type="Proteomes" id="UP000326799">
    <property type="component" value="Unassembled WGS sequence"/>
</dbReference>
<evidence type="ECO:0000313" key="3">
    <source>
        <dbReference type="EMBL" id="KAB8218330.1"/>
    </source>
</evidence>
<keyword evidence="2" id="KW-1133">Transmembrane helix</keyword>
<keyword evidence="2" id="KW-0812">Transmembrane</keyword>
<feature type="region of interest" description="Disordered" evidence="1">
    <location>
        <begin position="57"/>
        <end position="109"/>
    </location>
</feature>
<evidence type="ECO:0000256" key="2">
    <source>
        <dbReference type="SAM" id="Phobius"/>
    </source>
</evidence>
<sequence>MAEPMVILYPTTCLILSAIFLVFRNRASIVYYLIHCAHWFDSDNHYVELHIQADGTESESELEFEPKPKDLENQCPAPPSPSDDDTYSTPSYPSSISTDDPNFPASNPRTPLERYFDPETGEIYPQVLEPPTPTWEVELRTRIERGVGLEASWDRAVDCMVGLFVGLHV</sequence>
<evidence type="ECO:0000256" key="1">
    <source>
        <dbReference type="SAM" id="MobiDB-lite"/>
    </source>
</evidence>
<keyword evidence="2" id="KW-0472">Membrane</keyword>
<evidence type="ECO:0000313" key="4">
    <source>
        <dbReference type="Proteomes" id="UP000326799"/>
    </source>
</evidence>
<proteinExistence type="predicted"/>
<keyword evidence="4" id="KW-1185">Reference proteome</keyword>
<name>A0A5N6EPK1_9EURO</name>
<feature type="transmembrane region" description="Helical" evidence="2">
    <location>
        <begin position="6"/>
        <end position="23"/>
    </location>
</feature>
<reference evidence="3 4" key="1">
    <citation type="submission" date="2019-04" db="EMBL/GenBank/DDBJ databases">
        <title>Fungal friends and foes A comparative genomics study of 23 Aspergillus species from section Flavi.</title>
        <authorList>
            <consortium name="DOE Joint Genome Institute"/>
            <person name="Kjaerbolling I."/>
            <person name="Vesth T.C."/>
            <person name="Frisvad J.C."/>
            <person name="Nybo J.L."/>
            <person name="Theobald S."/>
            <person name="Kildgaard S."/>
            <person name="Petersen T.I."/>
            <person name="Kuo A."/>
            <person name="Sato A."/>
            <person name="Lyhne E.K."/>
            <person name="Kogle M.E."/>
            <person name="Wiebenga A."/>
            <person name="Kun R.S."/>
            <person name="Lubbers R.J."/>
            <person name="Makela M.R."/>
            <person name="Barry K."/>
            <person name="Chovatia M."/>
            <person name="Clum A."/>
            <person name="Daum C."/>
            <person name="Haridas S."/>
            <person name="He G."/>
            <person name="LaButti K."/>
            <person name="Lipzen A."/>
            <person name="Mondo S."/>
            <person name="Pangilinan J."/>
            <person name="Riley R."/>
            <person name="Salamov A."/>
            <person name="Simmons B.A."/>
            <person name="Magnuson J.K."/>
            <person name="Henrissat B."/>
            <person name="Mortensen U.H."/>
            <person name="Larsen T.O."/>
            <person name="De vries R.P."/>
            <person name="Grigoriev I.V."/>
            <person name="Machida M."/>
            <person name="Baker S.E."/>
            <person name="Andersen M.R."/>
        </authorList>
    </citation>
    <scope>NUCLEOTIDE SEQUENCE [LARGE SCALE GENOMIC DNA]</scope>
    <source>
        <strain evidence="3 4">CBS 126849</strain>
    </source>
</reference>
<accession>A0A5N6EPK1</accession>
<organism evidence="3 4">
    <name type="scientific">Aspergillus novoparasiticus</name>
    <dbReference type="NCBI Taxonomy" id="986946"/>
    <lineage>
        <taxon>Eukaryota</taxon>
        <taxon>Fungi</taxon>
        <taxon>Dikarya</taxon>
        <taxon>Ascomycota</taxon>
        <taxon>Pezizomycotina</taxon>
        <taxon>Eurotiomycetes</taxon>
        <taxon>Eurotiomycetidae</taxon>
        <taxon>Eurotiales</taxon>
        <taxon>Aspergillaceae</taxon>
        <taxon>Aspergillus</taxon>
        <taxon>Aspergillus subgen. Circumdati</taxon>
    </lineage>
</organism>
<feature type="compositionally biased region" description="Low complexity" evidence="1">
    <location>
        <begin position="87"/>
        <end position="101"/>
    </location>
</feature>
<dbReference type="EMBL" id="ML733451">
    <property type="protein sequence ID" value="KAB8218330.1"/>
    <property type="molecule type" value="Genomic_DNA"/>
</dbReference>
<protein>
    <submittedName>
        <fullName evidence="3">Uncharacterized protein</fullName>
    </submittedName>
</protein>
<gene>
    <name evidence="3" type="ORF">BDV33DRAFT_205531</name>
</gene>